<gene>
    <name evidence="2" type="ORF">CARN2_3841</name>
</gene>
<name>E6PTV7_9ZZZZ</name>
<evidence type="ECO:0000256" key="1">
    <source>
        <dbReference type="SAM" id="MobiDB-lite"/>
    </source>
</evidence>
<dbReference type="AlphaFoldDB" id="E6PTV7"/>
<feature type="region of interest" description="Disordered" evidence="1">
    <location>
        <begin position="59"/>
        <end position="79"/>
    </location>
</feature>
<protein>
    <submittedName>
        <fullName evidence="2">Uncharacterized protein</fullName>
    </submittedName>
</protein>
<dbReference type="EMBL" id="CABM01000051">
    <property type="protein sequence ID" value="CBH98364.1"/>
    <property type="molecule type" value="Genomic_DNA"/>
</dbReference>
<sequence>MQAFKLNKLFVATALALAFGPGVRVVDAASLCGIPGASQMGMGCGGNTGTADSTLVPNVGAYQNNAPPPPWGAAVATRSPASWRKTRVARLQSQDQRPARFTT</sequence>
<reference evidence="2" key="1">
    <citation type="submission" date="2009-10" db="EMBL/GenBank/DDBJ databases">
        <title>Diversity of trophic interactions inside an arsenic-rich microbial ecosystem.</title>
        <authorList>
            <person name="Bertin P.N."/>
            <person name="Heinrich-Salmeron A."/>
            <person name="Pelletier E."/>
            <person name="Goulhen-Chollet F."/>
            <person name="Arsene-Ploetze F."/>
            <person name="Gallien S."/>
            <person name="Calteau A."/>
            <person name="Vallenet D."/>
            <person name="Casiot C."/>
            <person name="Chane-Woon-Ming B."/>
            <person name="Giloteaux L."/>
            <person name="Barakat M."/>
            <person name="Bonnefoy V."/>
            <person name="Bruneel O."/>
            <person name="Chandler M."/>
            <person name="Cleiss J."/>
            <person name="Duran R."/>
            <person name="Elbaz-Poulichet F."/>
            <person name="Fonknechten N."/>
            <person name="Lauga B."/>
            <person name="Mornico D."/>
            <person name="Ortet P."/>
            <person name="Schaeffer C."/>
            <person name="Siguier P."/>
            <person name="Alexander Thil Smith A."/>
            <person name="Van Dorsselaer A."/>
            <person name="Weissenbach J."/>
            <person name="Medigue C."/>
            <person name="Le Paslier D."/>
        </authorList>
    </citation>
    <scope>NUCLEOTIDE SEQUENCE</scope>
</reference>
<proteinExistence type="predicted"/>
<comment type="caution">
    <text evidence="2">The sequence shown here is derived from an EMBL/GenBank/DDBJ whole genome shotgun (WGS) entry which is preliminary data.</text>
</comment>
<organism evidence="2">
    <name type="scientific">mine drainage metagenome</name>
    <dbReference type="NCBI Taxonomy" id="410659"/>
    <lineage>
        <taxon>unclassified sequences</taxon>
        <taxon>metagenomes</taxon>
        <taxon>ecological metagenomes</taxon>
    </lineage>
</organism>
<evidence type="ECO:0000313" key="2">
    <source>
        <dbReference type="EMBL" id="CBH98364.1"/>
    </source>
</evidence>
<accession>E6PTV7</accession>